<dbReference type="EMBL" id="CM023473">
    <property type="protein sequence ID" value="KAH7953502.1"/>
    <property type="molecule type" value="Genomic_DNA"/>
</dbReference>
<keyword evidence="2" id="KW-1185">Reference proteome</keyword>
<sequence length="521" mass="59686">MPEIQGKSVRLTESLNAWENGKVSPPGTDRRDLRLSHDLRNRGRLQHLGGRLNDAFPRPRFAAQNFEAGVQYAYHATFTETRHDRKTKWSSVAANCAPRRRKQRTKNPAEREAAYPSASACHRAPHSKENGNRKKQKNRRGPDRKALPQDIETTEECQRPPRPGPRRAEVTIGRRRTKGAAAGREKHVRTFRRLDEVSPRAQSCARVPGAHASRARIPPKSRPMGKPVDLSKLNRKMHLSKMKHSKFNESGQLLIFCLASFLWGAEIIRKARLTHSPLFCEREGYLPSINKLWEGYPHNEMSFMFKFYFIIQLAYWLHCYPELYFQKTKKDEMSARITTATLPLIFFLVSYVLNFSRIALCLSVMHYLVETVFHASRLLLFAERTKAADYGYAVWNVLFVLVRLASITLSVLTFWYGLAQQENAALPIGLVTGNFNTKLIRVNCTVAVCLLQAWMMWNFVNFHLQLRRERAEAQQSSGPAAKKKAVGRKDRKAAKKDECEPPAFIADVVVVFVSWLRVAQT</sequence>
<dbReference type="Proteomes" id="UP000821865">
    <property type="component" value="Chromosome 4"/>
</dbReference>
<evidence type="ECO:0000313" key="1">
    <source>
        <dbReference type="EMBL" id="KAH7953502.1"/>
    </source>
</evidence>
<organism evidence="1 2">
    <name type="scientific">Dermacentor silvarum</name>
    <name type="common">Tick</name>
    <dbReference type="NCBI Taxonomy" id="543639"/>
    <lineage>
        <taxon>Eukaryota</taxon>
        <taxon>Metazoa</taxon>
        <taxon>Ecdysozoa</taxon>
        <taxon>Arthropoda</taxon>
        <taxon>Chelicerata</taxon>
        <taxon>Arachnida</taxon>
        <taxon>Acari</taxon>
        <taxon>Parasitiformes</taxon>
        <taxon>Ixodida</taxon>
        <taxon>Ixodoidea</taxon>
        <taxon>Ixodidae</taxon>
        <taxon>Rhipicephalinae</taxon>
        <taxon>Dermacentor</taxon>
    </lineage>
</organism>
<gene>
    <name evidence="1" type="ORF">HPB49_009570</name>
</gene>
<accession>A0ACB8CWD5</accession>
<comment type="caution">
    <text evidence="1">The sequence shown here is derived from an EMBL/GenBank/DDBJ whole genome shotgun (WGS) entry which is preliminary data.</text>
</comment>
<protein>
    <submittedName>
        <fullName evidence="1">Uncharacterized protein</fullName>
    </submittedName>
</protein>
<proteinExistence type="predicted"/>
<reference evidence="1" key="1">
    <citation type="submission" date="2020-05" db="EMBL/GenBank/DDBJ databases">
        <title>Large-scale comparative analyses of tick genomes elucidate their genetic diversity and vector capacities.</title>
        <authorList>
            <person name="Jia N."/>
            <person name="Wang J."/>
            <person name="Shi W."/>
            <person name="Du L."/>
            <person name="Sun Y."/>
            <person name="Zhan W."/>
            <person name="Jiang J."/>
            <person name="Wang Q."/>
            <person name="Zhang B."/>
            <person name="Ji P."/>
            <person name="Sakyi L.B."/>
            <person name="Cui X."/>
            <person name="Yuan T."/>
            <person name="Jiang B."/>
            <person name="Yang W."/>
            <person name="Lam T.T.-Y."/>
            <person name="Chang Q."/>
            <person name="Ding S."/>
            <person name="Wang X."/>
            <person name="Zhu J."/>
            <person name="Ruan X."/>
            <person name="Zhao L."/>
            <person name="Wei J."/>
            <person name="Que T."/>
            <person name="Du C."/>
            <person name="Cheng J."/>
            <person name="Dai P."/>
            <person name="Han X."/>
            <person name="Huang E."/>
            <person name="Gao Y."/>
            <person name="Liu J."/>
            <person name="Shao H."/>
            <person name="Ye R."/>
            <person name="Li L."/>
            <person name="Wei W."/>
            <person name="Wang X."/>
            <person name="Wang C."/>
            <person name="Yang T."/>
            <person name="Huo Q."/>
            <person name="Li W."/>
            <person name="Guo W."/>
            <person name="Chen H."/>
            <person name="Zhou L."/>
            <person name="Ni X."/>
            <person name="Tian J."/>
            <person name="Zhou Y."/>
            <person name="Sheng Y."/>
            <person name="Liu T."/>
            <person name="Pan Y."/>
            <person name="Xia L."/>
            <person name="Li J."/>
            <person name="Zhao F."/>
            <person name="Cao W."/>
        </authorList>
    </citation>
    <scope>NUCLEOTIDE SEQUENCE</scope>
    <source>
        <strain evidence="1">Dsil-2018</strain>
    </source>
</reference>
<evidence type="ECO:0000313" key="2">
    <source>
        <dbReference type="Proteomes" id="UP000821865"/>
    </source>
</evidence>
<name>A0ACB8CWD5_DERSI</name>